<proteinExistence type="predicted"/>
<comment type="caution">
    <text evidence="2">The sequence shown here is derived from an EMBL/GenBank/DDBJ whole genome shotgun (WGS) entry which is preliminary data.</text>
</comment>
<evidence type="ECO:0000256" key="1">
    <source>
        <dbReference type="SAM" id="MobiDB-lite"/>
    </source>
</evidence>
<sequence length="468" mass="50221">MTIMNEPSARKHGPDLPSDDDNQGNIPADPFTALNAAYGMLLTDKDFQVMGGNPRGKMMLHNAHLHGMGVMRGFRMRRAPGRKLQVDPGLAVDGRGHELLLKTSHCLDLEDLLDADNGSSATGDTRTVHAGVYACFEACMTDPVPTLVDPCDVTRRHDEYSRILETCRLELRPGPCPASTLQFPRVRMLLGLLPLTEGDPAVAEATKDARHARREVTAAEPANRARALRDQFRRMATLDTLGPPDDCGTGADGTTGQPCGECLDHFGLFPISDDDAVVLAGIEIEVRDSGGQTEILRLQISYDHRNTLLPSSVIQELTCGEAPALLHLPGSAIGEAPQVIGDKVAAGPDGRTLTIPVTKPLHRRSVQRRAVLVSTLGERGWVEEDTANVIYDDAEGPAIIAELVRSLPDDAIIRLVIKGTGPTPVYGSDPAVPLAGVSGRRTGPSHEGLDAVLTFPNIDQLRLKEAAS</sequence>
<evidence type="ECO:0000313" key="3">
    <source>
        <dbReference type="Proteomes" id="UP001252243"/>
    </source>
</evidence>
<gene>
    <name evidence="2" type="ORF">J2X01_000303</name>
</gene>
<dbReference type="RefSeq" id="WP_310049896.1">
    <property type="nucleotide sequence ID" value="NZ_JAVDVQ010000001.1"/>
</dbReference>
<reference evidence="2 3" key="1">
    <citation type="submission" date="2023-07" db="EMBL/GenBank/DDBJ databases">
        <title>Sorghum-associated microbial communities from plants grown in Nebraska, USA.</title>
        <authorList>
            <person name="Schachtman D."/>
        </authorList>
    </citation>
    <scope>NUCLEOTIDE SEQUENCE [LARGE SCALE GENOMIC DNA]</scope>
    <source>
        <strain evidence="2 3">BE167</strain>
    </source>
</reference>
<accession>A0ABU1U781</accession>
<dbReference type="Proteomes" id="UP001252243">
    <property type="component" value="Unassembled WGS sequence"/>
</dbReference>
<feature type="region of interest" description="Disordered" evidence="1">
    <location>
        <begin position="1"/>
        <end position="28"/>
    </location>
</feature>
<name>A0ABU1U781_9MICC</name>
<evidence type="ECO:0008006" key="4">
    <source>
        <dbReference type="Google" id="ProtNLM"/>
    </source>
</evidence>
<evidence type="ECO:0000313" key="2">
    <source>
        <dbReference type="EMBL" id="MDR7081034.1"/>
    </source>
</evidence>
<organism evidence="2 3">
    <name type="scientific">Arthrobacter ginsengisoli</name>
    <dbReference type="NCBI Taxonomy" id="1356565"/>
    <lineage>
        <taxon>Bacteria</taxon>
        <taxon>Bacillati</taxon>
        <taxon>Actinomycetota</taxon>
        <taxon>Actinomycetes</taxon>
        <taxon>Micrococcales</taxon>
        <taxon>Micrococcaceae</taxon>
        <taxon>Arthrobacter</taxon>
    </lineage>
</organism>
<keyword evidence="3" id="KW-1185">Reference proteome</keyword>
<dbReference type="EMBL" id="JAVDVQ010000001">
    <property type="protein sequence ID" value="MDR7081034.1"/>
    <property type="molecule type" value="Genomic_DNA"/>
</dbReference>
<protein>
    <recommendedName>
        <fullName evidence="4">DUF222 domain-containing protein</fullName>
    </recommendedName>
</protein>